<organism evidence="1 2">
    <name type="scientific">Araneus ventricosus</name>
    <name type="common">Orbweaver spider</name>
    <name type="synonym">Epeira ventricosa</name>
    <dbReference type="NCBI Taxonomy" id="182803"/>
    <lineage>
        <taxon>Eukaryota</taxon>
        <taxon>Metazoa</taxon>
        <taxon>Ecdysozoa</taxon>
        <taxon>Arthropoda</taxon>
        <taxon>Chelicerata</taxon>
        <taxon>Arachnida</taxon>
        <taxon>Araneae</taxon>
        <taxon>Araneomorphae</taxon>
        <taxon>Entelegynae</taxon>
        <taxon>Araneoidea</taxon>
        <taxon>Araneidae</taxon>
        <taxon>Araneus</taxon>
    </lineage>
</organism>
<reference evidence="1 2" key="1">
    <citation type="journal article" date="2019" name="Sci. Rep.">
        <title>Orb-weaving spider Araneus ventricosus genome elucidates the spidroin gene catalogue.</title>
        <authorList>
            <person name="Kono N."/>
            <person name="Nakamura H."/>
            <person name="Ohtoshi R."/>
            <person name="Moran D.A.P."/>
            <person name="Shinohara A."/>
            <person name="Yoshida Y."/>
            <person name="Fujiwara M."/>
            <person name="Mori M."/>
            <person name="Tomita M."/>
            <person name="Arakawa K."/>
        </authorList>
    </citation>
    <scope>NUCLEOTIDE SEQUENCE [LARGE SCALE GENOMIC DNA]</scope>
</reference>
<evidence type="ECO:0000313" key="2">
    <source>
        <dbReference type="Proteomes" id="UP000499080"/>
    </source>
</evidence>
<name>A0A4Y2TYR7_ARAVE</name>
<protein>
    <recommendedName>
        <fullName evidence="3">ATP-dependent DNA helicase</fullName>
    </recommendedName>
</protein>
<sequence length="192" mass="22045">MLSAIASNDNEWRECLNEAKELHSPKRMRNLFDYLCALNVPANALALVNEFKVYLSEDFLRVYNEEAYFNRALLETEDTLNVHNLSSQKLGLPVPTYLQRIEEANAIDPIEQEFLFCEHYETANIEQRNPIGHVIREVLHHDTGSNVFCLTAHAGCGKTFTQTAIITLSSYCFSLILEILQRKEHVEKNLQS</sequence>
<dbReference type="EMBL" id="BGPR01031996">
    <property type="protein sequence ID" value="GBO05323.1"/>
    <property type="molecule type" value="Genomic_DNA"/>
</dbReference>
<proteinExistence type="predicted"/>
<keyword evidence="2" id="KW-1185">Reference proteome</keyword>
<dbReference type="AlphaFoldDB" id="A0A4Y2TYR7"/>
<dbReference type="Proteomes" id="UP000499080">
    <property type="component" value="Unassembled WGS sequence"/>
</dbReference>
<dbReference type="OrthoDB" id="8018738at2759"/>
<gene>
    <name evidence="1" type="ORF">AVEN_138115_1</name>
</gene>
<comment type="caution">
    <text evidence="1">The sequence shown here is derived from an EMBL/GenBank/DDBJ whole genome shotgun (WGS) entry which is preliminary data.</text>
</comment>
<evidence type="ECO:0000313" key="1">
    <source>
        <dbReference type="EMBL" id="GBO05323.1"/>
    </source>
</evidence>
<accession>A0A4Y2TYR7</accession>
<evidence type="ECO:0008006" key="3">
    <source>
        <dbReference type="Google" id="ProtNLM"/>
    </source>
</evidence>